<feature type="coiled-coil region" evidence="6">
    <location>
        <begin position="619"/>
        <end position="649"/>
    </location>
</feature>
<feature type="coiled-coil region" evidence="6">
    <location>
        <begin position="770"/>
        <end position="830"/>
    </location>
</feature>
<evidence type="ECO:0000256" key="3">
    <source>
        <dbReference type="ARBA" id="ARBA00022806"/>
    </source>
</evidence>
<comment type="catalytic activity">
    <reaction evidence="5">
        <text>ATP + H2O = ADP + phosphate + H(+)</text>
        <dbReference type="Rhea" id="RHEA:13065"/>
        <dbReference type="ChEBI" id="CHEBI:15377"/>
        <dbReference type="ChEBI" id="CHEBI:15378"/>
        <dbReference type="ChEBI" id="CHEBI:30616"/>
        <dbReference type="ChEBI" id="CHEBI:43474"/>
        <dbReference type="ChEBI" id="CHEBI:456216"/>
        <dbReference type="EC" id="3.6.4.13"/>
    </reaction>
</comment>
<dbReference type="Proteomes" id="UP000582659">
    <property type="component" value="Unassembled WGS sequence"/>
</dbReference>
<dbReference type="PANTHER" id="PTHR12131">
    <property type="entry name" value="ATP-DEPENDENT RNA AND DNA HELICASE"/>
    <property type="match status" value="1"/>
</dbReference>
<dbReference type="Proteomes" id="UP000659654">
    <property type="component" value="Unassembled WGS sequence"/>
</dbReference>
<keyword evidence="2" id="KW-0378">Hydrolase</keyword>
<dbReference type="InterPro" id="IPR003593">
    <property type="entry name" value="AAA+_ATPase"/>
</dbReference>
<name>A0A1I7RVN4_BURXY</name>
<sequence>MSDSDEELNDFFEDREGELNEQSQETEEIFPLLPQIASNIYGDEDDEEEQEEDYDSEEEVVFADFDGISIIPDKVQEDVVELDIELDGIEQYEEEDCRIHQINHSPDTEHVVFRYGNEDFFKRLVTERSTVSGIQLDIPKSVAFLCAKRREPVFFSGPTGCGKSFLAMLIGRTFAAVRQHVIFISSSHNRTLSSLFLFQSLHKFNDSAIQTTLLERKGEDSYIRFVSLEQFLSDFRMDPSFFEQIGLFILDDFDGMVDPNFGGYWRDVMGKLLENDIRRTAGFLFLTRAYQNVKDFGEYFAKNSSRNCHVITAKSRPFDVKNIICSNERFFSVSENLGPDDKRISQSEYIHFAEDIKSRVWHKDPSIRKLNNLEYSVATLTADGRAPVIILAENDHQAEFFFTQLASRIDLLSLLKKERLKTAFKMFVGQQSHRTEEVALINNLFPLIVNGFGLIHSSLHNGLVEVTQTCFRRGLLGCLIMTRQSADRGINKARSVIIPSVHVKNGRDIRLLTPVEVENMTHLKGFRSDAYRVFIMDSALPQDTFEYLITPQIENLKIPEFKTFASILDDFASHGPQTLKSFTTRVIDQSFIKFDTFRLKLETQKDLKKLEARFQRIGDVKFEDEIKNYKEMLKELDDLDRKQKDLVLKEVVNYLGLGRLIRIKTSRVDLGWAVVIGLLRRYKQDPVIHAGFFISEPDAQKNLPFEKLETPAETEENVFVIRTIPKDAIFDVSTLRLKLPITLMKPSDLSTLGAMLKKLIDWDRGSIPLLRLQTEEFKEIEEKRRGLVERIEKVEEKQSLMDSIGAYDAKKDAENEREFLNRRVEMLASGVSAENLEKRVEILKKLGFLQENGENLIEMTEKAENAKGILLGDEILLLELIDGMEKYQKVFGAALLEVFGGFPRTKKVKENEMQVDDEEEQLHCECVERIKTKVAELEPIFSPEDPTKLTKNYLMWDVKYGSHLNTGEYINSGAKNIIMARINGFLKAIEDEFEFDLLPDQAELPVYLM</sequence>
<gene>
    <name evidence="9" type="ORF">BXYJ_LOCUS781</name>
</gene>
<dbReference type="EMBL" id="CAJFCV020000001">
    <property type="protein sequence ID" value="CAG9081925.1"/>
    <property type="molecule type" value="Genomic_DNA"/>
</dbReference>
<evidence type="ECO:0000313" key="11">
    <source>
        <dbReference type="Proteomes" id="UP000659654"/>
    </source>
</evidence>
<dbReference type="InterPro" id="IPR027417">
    <property type="entry name" value="P-loop_NTPase"/>
</dbReference>
<dbReference type="InterPro" id="IPR050699">
    <property type="entry name" value="RNA-DNA_Helicase"/>
</dbReference>
<dbReference type="Gene3D" id="3.40.50.300">
    <property type="entry name" value="P-loop containing nucleotide triphosphate hydrolases"/>
    <property type="match status" value="2"/>
</dbReference>
<reference evidence="12" key="1">
    <citation type="submission" date="2016-11" db="UniProtKB">
        <authorList>
            <consortium name="WormBaseParasite"/>
        </authorList>
    </citation>
    <scope>IDENTIFICATION</scope>
</reference>
<feature type="compositionally biased region" description="Acidic residues" evidence="7">
    <location>
        <begin position="1"/>
        <end position="11"/>
    </location>
</feature>
<dbReference type="GO" id="GO:0003724">
    <property type="term" value="F:RNA helicase activity"/>
    <property type="evidence" value="ECO:0007669"/>
    <property type="project" value="UniProtKB-EC"/>
</dbReference>
<dbReference type="AlphaFoldDB" id="A0A1I7RVN4"/>
<dbReference type="InterPro" id="IPR025696">
    <property type="entry name" value="Beta-barrel_MTR4"/>
</dbReference>
<evidence type="ECO:0000313" key="10">
    <source>
        <dbReference type="Proteomes" id="UP000095284"/>
    </source>
</evidence>
<keyword evidence="6" id="KW-0175">Coiled coil</keyword>
<keyword evidence="11" id="KW-1185">Reference proteome</keyword>
<keyword evidence="3" id="KW-0347">Helicase</keyword>
<evidence type="ECO:0000256" key="2">
    <source>
        <dbReference type="ARBA" id="ARBA00022801"/>
    </source>
</evidence>
<dbReference type="eggNOG" id="KOG0948">
    <property type="taxonomic scope" value="Eukaryota"/>
</dbReference>
<dbReference type="GO" id="GO:0005524">
    <property type="term" value="F:ATP binding"/>
    <property type="evidence" value="ECO:0007669"/>
    <property type="project" value="UniProtKB-KW"/>
</dbReference>
<evidence type="ECO:0000256" key="4">
    <source>
        <dbReference type="ARBA" id="ARBA00022840"/>
    </source>
</evidence>
<evidence type="ECO:0000313" key="9">
    <source>
        <dbReference type="EMBL" id="CAD5208545.1"/>
    </source>
</evidence>
<feature type="domain" description="AAA+ ATPase" evidence="8">
    <location>
        <begin position="149"/>
        <end position="340"/>
    </location>
</feature>
<organism evidence="10 12">
    <name type="scientific">Bursaphelenchus xylophilus</name>
    <name type="common">Pinewood nematode worm</name>
    <name type="synonym">Aphelenchoides xylophilus</name>
    <dbReference type="NCBI Taxonomy" id="6326"/>
    <lineage>
        <taxon>Eukaryota</taxon>
        <taxon>Metazoa</taxon>
        <taxon>Ecdysozoa</taxon>
        <taxon>Nematoda</taxon>
        <taxon>Chromadorea</taxon>
        <taxon>Rhabditida</taxon>
        <taxon>Tylenchina</taxon>
        <taxon>Tylenchomorpha</taxon>
        <taxon>Aphelenchoidea</taxon>
        <taxon>Aphelenchoididae</taxon>
        <taxon>Bursaphelenchus</taxon>
    </lineage>
</organism>
<dbReference type="WBParaSite" id="BXY_0479600.1">
    <property type="protein sequence ID" value="BXY_0479600.1"/>
    <property type="gene ID" value="BXY_0479600"/>
</dbReference>
<feature type="compositionally biased region" description="Acidic residues" evidence="7">
    <location>
        <begin position="42"/>
        <end position="55"/>
    </location>
</feature>
<dbReference type="Proteomes" id="UP000095284">
    <property type="component" value="Unplaced"/>
</dbReference>
<keyword evidence="1" id="KW-0547">Nucleotide-binding</keyword>
<proteinExistence type="predicted"/>
<evidence type="ECO:0000259" key="8">
    <source>
        <dbReference type="SMART" id="SM00382"/>
    </source>
</evidence>
<reference evidence="9" key="2">
    <citation type="submission" date="2020-09" db="EMBL/GenBank/DDBJ databases">
        <authorList>
            <person name="Kikuchi T."/>
        </authorList>
    </citation>
    <scope>NUCLEOTIDE SEQUENCE</scope>
    <source>
        <strain evidence="9">Ka4C1</strain>
    </source>
</reference>
<dbReference type="OrthoDB" id="10566713at2759"/>
<evidence type="ECO:0000313" key="12">
    <source>
        <dbReference type="WBParaSite" id="BXY_0479600.1"/>
    </source>
</evidence>
<evidence type="ECO:0000256" key="7">
    <source>
        <dbReference type="SAM" id="MobiDB-lite"/>
    </source>
</evidence>
<evidence type="ECO:0000256" key="1">
    <source>
        <dbReference type="ARBA" id="ARBA00022741"/>
    </source>
</evidence>
<dbReference type="SMR" id="A0A1I7RVN4"/>
<dbReference type="EMBL" id="CAJFDI010000001">
    <property type="protein sequence ID" value="CAD5208545.1"/>
    <property type="molecule type" value="Genomic_DNA"/>
</dbReference>
<dbReference type="SUPFAM" id="SSF52540">
    <property type="entry name" value="P-loop containing nucleoside triphosphate hydrolases"/>
    <property type="match status" value="1"/>
</dbReference>
<dbReference type="SMART" id="SM00382">
    <property type="entry name" value="AAA"/>
    <property type="match status" value="1"/>
</dbReference>
<evidence type="ECO:0000256" key="6">
    <source>
        <dbReference type="SAM" id="Coils"/>
    </source>
</evidence>
<protein>
    <submittedName>
        <fullName evidence="9">(pine wood nematode) hypothetical protein</fullName>
    </submittedName>
    <submittedName>
        <fullName evidence="12">AAA domain-containing protein</fullName>
    </submittedName>
</protein>
<feature type="region of interest" description="Disordered" evidence="7">
    <location>
        <begin position="1"/>
        <end position="55"/>
    </location>
</feature>
<dbReference type="PANTHER" id="PTHR12131:SF1">
    <property type="entry name" value="ATP-DEPENDENT RNA HELICASE SUPV3L1, MITOCHONDRIAL-RELATED"/>
    <property type="match status" value="1"/>
</dbReference>
<keyword evidence="4" id="KW-0067">ATP-binding</keyword>
<accession>A0A1I7RVN4</accession>
<dbReference type="Pfam" id="PF13234">
    <property type="entry name" value="MTR4_beta-barrel"/>
    <property type="match status" value="1"/>
</dbReference>
<evidence type="ECO:0000256" key="5">
    <source>
        <dbReference type="ARBA" id="ARBA00047984"/>
    </source>
</evidence>
<dbReference type="GO" id="GO:0016787">
    <property type="term" value="F:hydrolase activity"/>
    <property type="evidence" value="ECO:0007669"/>
    <property type="project" value="UniProtKB-KW"/>
</dbReference>